<name>A0A150G0I1_GONPE</name>
<dbReference type="Pfam" id="PF11913">
    <property type="entry name" value="DUF3431"/>
    <property type="match status" value="1"/>
</dbReference>
<accession>A0A150G0I1</accession>
<dbReference type="AlphaFoldDB" id="A0A150G0I1"/>
<proteinExistence type="predicted"/>
<keyword evidence="2" id="KW-1185">Reference proteome</keyword>
<evidence type="ECO:0000313" key="2">
    <source>
        <dbReference type="Proteomes" id="UP000075714"/>
    </source>
</evidence>
<evidence type="ECO:0000313" key="1">
    <source>
        <dbReference type="EMBL" id="KXZ43393.1"/>
    </source>
</evidence>
<dbReference type="EMBL" id="LSYV01000092">
    <property type="protein sequence ID" value="KXZ43393.1"/>
    <property type="molecule type" value="Genomic_DNA"/>
</dbReference>
<dbReference type="InterPro" id="IPR021838">
    <property type="entry name" value="DUF3431"/>
</dbReference>
<comment type="caution">
    <text evidence="1">The sequence shown here is derived from an EMBL/GenBank/DDBJ whole genome shotgun (WGS) entry which is preliminary data.</text>
</comment>
<dbReference type="OrthoDB" id="28755at2759"/>
<reference evidence="2" key="1">
    <citation type="journal article" date="2016" name="Nat. Commun.">
        <title>The Gonium pectorale genome demonstrates co-option of cell cycle regulation during the evolution of multicellularity.</title>
        <authorList>
            <person name="Hanschen E.R."/>
            <person name="Marriage T.N."/>
            <person name="Ferris P.J."/>
            <person name="Hamaji T."/>
            <person name="Toyoda A."/>
            <person name="Fujiyama A."/>
            <person name="Neme R."/>
            <person name="Noguchi H."/>
            <person name="Minakuchi Y."/>
            <person name="Suzuki M."/>
            <person name="Kawai-Toyooka H."/>
            <person name="Smith D.R."/>
            <person name="Sparks H."/>
            <person name="Anderson J."/>
            <person name="Bakaric R."/>
            <person name="Luria V."/>
            <person name="Karger A."/>
            <person name="Kirschner M.W."/>
            <person name="Durand P.M."/>
            <person name="Michod R.E."/>
            <person name="Nozaki H."/>
            <person name="Olson B.J."/>
        </authorList>
    </citation>
    <scope>NUCLEOTIDE SEQUENCE [LARGE SCALE GENOMIC DNA]</scope>
    <source>
        <strain evidence="2">NIES-2863</strain>
    </source>
</reference>
<dbReference type="Proteomes" id="UP000075714">
    <property type="component" value="Unassembled WGS sequence"/>
</dbReference>
<gene>
    <name evidence="1" type="ORF">GPECTOR_91g547</name>
</gene>
<organism evidence="1 2">
    <name type="scientific">Gonium pectorale</name>
    <name type="common">Green alga</name>
    <dbReference type="NCBI Taxonomy" id="33097"/>
    <lineage>
        <taxon>Eukaryota</taxon>
        <taxon>Viridiplantae</taxon>
        <taxon>Chlorophyta</taxon>
        <taxon>core chlorophytes</taxon>
        <taxon>Chlorophyceae</taxon>
        <taxon>CS clade</taxon>
        <taxon>Chlamydomonadales</taxon>
        <taxon>Volvocaceae</taxon>
        <taxon>Gonium</taxon>
    </lineage>
</organism>
<protein>
    <submittedName>
        <fullName evidence="1">Uncharacterized protein</fullName>
    </submittedName>
</protein>
<sequence length="206" mass="21843">MKRNCIAVEADLERTVLDASTTAGASAAPVTAAAAAGAAPGGPPFWGCEAAALPPGAFHVVVSTFNAEPEQLLPWLWHLGLTNAAVYLYYRLNDSSLAALYDKSVVQLPCNMSVTALPLLPNKGREAAVFLHHMAHHYERLPKALMLVHDHGPASRHSLCGPFYRRARGYYRGLVERQDAAAAAAAGQGATKLGLFGRRGGGRFGV</sequence>